<gene>
    <name evidence="11" type="ORF">DPMN_152881</name>
</gene>
<keyword evidence="7" id="KW-0175">Coiled coil</keyword>
<evidence type="ECO:0000256" key="3">
    <source>
        <dbReference type="ARBA" id="ARBA00022692"/>
    </source>
</evidence>
<evidence type="ECO:0000256" key="8">
    <source>
        <dbReference type="SAM" id="MobiDB-lite"/>
    </source>
</evidence>
<comment type="similarity">
    <text evidence="2">Belongs to the prominin family.</text>
</comment>
<keyword evidence="3 9" id="KW-0812">Transmembrane</keyword>
<evidence type="ECO:0000256" key="10">
    <source>
        <dbReference type="SAM" id="SignalP"/>
    </source>
</evidence>
<dbReference type="AlphaFoldDB" id="A0A9D4FMQ3"/>
<feature type="transmembrane region" description="Helical" evidence="9">
    <location>
        <begin position="108"/>
        <end position="139"/>
    </location>
</feature>
<evidence type="ECO:0000256" key="2">
    <source>
        <dbReference type="ARBA" id="ARBA00006058"/>
    </source>
</evidence>
<dbReference type="GO" id="GO:0016020">
    <property type="term" value="C:membrane"/>
    <property type="evidence" value="ECO:0007669"/>
    <property type="project" value="UniProtKB-SubCell"/>
</dbReference>
<dbReference type="InterPro" id="IPR008795">
    <property type="entry name" value="Prominin"/>
</dbReference>
<keyword evidence="5 9" id="KW-0472">Membrane</keyword>
<evidence type="ECO:0000313" key="11">
    <source>
        <dbReference type="EMBL" id="KAH3799275.1"/>
    </source>
</evidence>
<feature type="region of interest" description="Disordered" evidence="8">
    <location>
        <begin position="1010"/>
        <end position="1054"/>
    </location>
</feature>
<proteinExistence type="inferred from homology"/>
<reference evidence="11" key="1">
    <citation type="journal article" date="2019" name="bioRxiv">
        <title>The Genome of the Zebra Mussel, Dreissena polymorpha: A Resource for Invasive Species Research.</title>
        <authorList>
            <person name="McCartney M.A."/>
            <person name="Auch B."/>
            <person name="Kono T."/>
            <person name="Mallez S."/>
            <person name="Zhang Y."/>
            <person name="Obille A."/>
            <person name="Becker A."/>
            <person name="Abrahante J.E."/>
            <person name="Garbe J."/>
            <person name="Badalamenti J.P."/>
            <person name="Herman A."/>
            <person name="Mangelson H."/>
            <person name="Liachko I."/>
            <person name="Sullivan S."/>
            <person name="Sone E.D."/>
            <person name="Koren S."/>
            <person name="Silverstein K.A.T."/>
            <person name="Beckman K.B."/>
            <person name="Gohl D.M."/>
        </authorList>
    </citation>
    <scope>NUCLEOTIDE SEQUENCE</scope>
    <source>
        <strain evidence="11">Duluth1</strain>
        <tissue evidence="11">Whole animal</tissue>
    </source>
</reference>
<feature type="transmembrane region" description="Helical" evidence="9">
    <location>
        <begin position="428"/>
        <end position="454"/>
    </location>
</feature>
<feature type="compositionally biased region" description="Acidic residues" evidence="8">
    <location>
        <begin position="1037"/>
        <end position="1046"/>
    </location>
</feature>
<dbReference type="PANTHER" id="PTHR22730">
    <property type="entry name" value="PROMININ PROM PROTEIN"/>
    <property type="match status" value="1"/>
</dbReference>
<comment type="subcellular location">
    <subcellularLocation>
        <location evidence="1">Membrane</location>
        <topology evidence="1">Multi-pass membrane protein</topology>
    </subcellularLocation>
</comment>
<dbReference type="Pfam" id="PF05478">
    <property type="entry name" value="Prominin"/>
    <property type="match status" value="1"/>
</dbReference>
<accession>A0A9D4FMQ3</accession>
<feature type="transmembrane region" description="Helical" evidence="9">
    <location>
        <begin position="786"/>
        <end position="805"/>
    </location>
</feature>
<evidence type="ECO:0000256" key="4">
    <source>
        <dbReference type="ARBA" id="ARBA00022989"/>
    </source>
</evidence>
<evidence type="ECO:0000256" key="9">
    <source>
        <dbReference type="SAM" id="Phobius"/>
    </source>
</evidence>
<feature type="coiled-coil region" evidence="7">
    <location>
        <begin position="371"/>
        <end position="398"/>
    </location>
</feature>
<feature type="transmembrane region" description="Helical" evidence="9">
    <location>
        <begin position="475"/>
        <end position="499"/>
    </location>
</feature>
<evidence type="ECO:0000256" key="7">
    <source>
        <dbReference type="SAM" id="Coils"/>
    </source>
</evidence>
<evidence type="ECO:0008006" key="13">
    <source>
        <dbReference type="Google" id="ProtNLM"/>
    </source>
</evidence>
<keyword evidence="12" id="KW-1185">Reference proteome</keyword>
<feature type="signal peptide" evidence="10">
    <location>
        <begin position="1"/>
        <end position="15"/>
    </location>
</feature>
<reference evidence="11" key="2">
    <citation type="submission" date="2020-11" db="EMBL/GenBank/DDBJ databases">
        <authorList>
            <person name="McCartney M.A."/>
            <person name="Auch B."/>
            <person name="Kono T."/>
            <person name="Mallez S."/>
            <person name="Becker A."/>
            <person name="Gohl D.M."/>
            <person name="Silverstein K.A.T."/>
            <person name="Koren S."/>
            <person name="Bechman K.B."/>
            <person name="Herman A."/>
            <person name="Abrahante J.E."/>
            <person name="Garbe J."/>
        </authorList>
    </citation>
    <scope>NUCLEOTIDE SEQUENCE</scope>
    <source>
        <strain evidence="11">Duluth1</strain>
        <tissue evidence="11">Whole animal</tissue>
    </source>
</reference>
<keyword evidence="10" id="KW-0732">Signal</keyword>
<dbReference type="Proteomes" id="UP000828390">
    <property type="component" value="Unassembled WGS sequence"/>
</dbReference>
<evidence type="ECO:0000256" key="1">
    <source>
        <dbReference type="ARBA" id="ARBA00004141"/>
    </source>
</evidence>
<organism evidence="11 12">
    <name type="scientific">Dreissena polymorpha</name>
    <name type="common">Zebra mussel</name>
    <name type="synonym">Mytilus polymorpha</name>
    <dbReference type="NCBI Taxonomy" id="45954"/>
    <lineage>
        <taxon>Eukaryota</taxon>
        <taxon>Metazoa</taxon>
        <taxon>Spiralia</taxon>
        <taxon>Lophotrochozoa</taxon>
        <taxon>Mollusca</taxon>
        <taxon>Bivalvia</taxon>
        <taxon>Autobranchia</taxon>
        <taxon>Heteroconchia</taxon>
        <taxon>Euheterodonta</taxon>
        <taxon>Imparidentia</taxon>
        <taxon>Neoheterodontei</taxon>
        <taxon>Myida</taxon>
        <taxon>Dreissenoidea</taxon>
        <taxon>Dreissenidae</taxon>
        <taxon>Dreissena</taxon>
    </lineage>
</organism>
<dbReference type="EMBL" id="JAIWYP010000007">
    <property type="protein sequence ID" value="KAH3799275.1"/>
    <property type="molecule type" value="Genomic_DNA"/>
</dbReference>
<keyword evidence="6" id="KW-0325">Glycoprotein</keyword>
<evidence type="ECO:0000256" key="5">
    <source>
        <dbReference type="ARBA" id="ARBA00023136"/>
    </source>
</evidence>
<sequence>MGLFLLVVRLAFVRSADPVYSPQTISDAHGNAAGNDSVITWGALPAGEAYSAAAAKRISEGLSVYYDMVHGFVNAIFIKGFPDEIVEKLLTQDLKYITDNYSTFITYFIGYAIAVAVGLLFLLIFPIVALCFCCCRCCGNCGGKMRQEPKDAENTCKKTTFVMIVLICSAFLATSAACIYVNNENMTKTLAEINGTINDNVKDMKTFANNTIAEAEHVIGINFNFTRDALFREMDNIDYLVGIPIREEIKSKTNISEVLNTTNTLVASMNSADTALSAVESAKTALDTSITDLNTALNNFESNMRTIETNCNCPTQFPPYAVSTNINGSQLPDLTSARTSMNSAKNANLTQSIAEANNIPQTVKNESNSTVADMKTSIGDLSEELDDIQSQMENFQLSGPNASIDIDSYLNPLDEYIELLTKYDKYRWYGGIGLASVVALVVVFCVLGIVFGCLGSDTKTPPYERGCMSRCGGCFLMTAAALIMIFSALLMLLTFPTFMLGAPIQEVLCEPLTDMDKLAKYEKMYSDSQVGEGNYTFGKMILNNATINLTLNGILRSCRNGASAFNAFQLGMLIDIDDKLNYSKTVNITGDIDTMVIDMSTVQVYSTDMKTQLADLKAAVGVNFTQFFEELANNPTSVDLDQMATSIDTAAGSIPDPHATNLRAQATELRRIKSQEYAYLQGNVTALNSSVANMEAAVSNMPTQIDKIDTGLNFTQEYISKNVSTFVKSQLRVFADRVVNVIDSFVDFTDDAVKNKLGKCEPVWNVYNSLIVYTVCYNFMDCFNGFWFSLGWAVFFFLFGLIFSVKTAKYFLRMDKCEEDLTEEDEEFDYANGHTGKEPVVQPWEHHTPAKGKFWQKRNKVQHYDSNCPDTQHSSNIVPRSLPPLLILPPIVQTIRKGDGSRHPTPDMLDSDINVILGQPKSPPPIFPFDDSNYDRYAGLPNSLKPLFVHLPSEPGNPLAPPTYAVKTDHTGHITSNSANQRTQSMVNLRTEPNNENFIRRSLIDVRNAPVTMDTVTPPPAYEGRNTPEEQSPYAEEKEDDKEGDEGTNVINEN</sequence>
<keyword evidence="4 9" id="KW-1133">Transmembrane helix</keyword>
<dbReference type="PANTHER" id="PTHR22730:SF1">
    <property type="entry name" value="PROMININ-LIKE PROTEIN"/>
    <property type="match status" value="1"/>
</dbReference>
<protein>
    <recommendedName>
        <fullName evidence="13">Prominin-like protein</fullName>
    </recommendedName>
</protein>
<evidence type="ECO:0000313" key="12">
    <source>
        <dbReference type="Proteomes" id="UP000828390"/>
    </source>
</evidence>
<evidence type="ECO:0000256" key="6">
    <source>
        <dbReference type="ARBA" id="ARBA00023180"/>
    </source>
</evidence>
<name>A0A9D4FMQ3_DREPO</name>
<feature type="transmembrane region" description="Helical" evidence="9">
    <location>
        <begin position="160"/>
        <end position="182"/>
    </location>
</feature>
<comment type="caution">
    <text evidence="11">The sequence shown here is derived from an EMBL/GenBank/DDBJ whole genome shotgun (WGS) entry which is preliminary data.</text>
</comment>
<feature type="chain" id="PRO_5038629466" description="Prominin-like protein" evidence="10">
    <location>
        <begin position="16"/>
        <end position="1054"/>
    </location>
</feature>